<organism evidence="1 2">
    <name type="scientific">Paramecium sonneborni</name>
    <dbReference type="NCBI Taxonomy" id="65129"/>
    <lineage>
        <taxon>Eukaryota</taxon>
        <taxon>Sar</taxon>
        <taxon>Alveolata</taxon>
        <taxon>Ciliophora</taxon>
        <taxon>Intramacronucleata</taxon>
        <taxon>Oligohymenophorea</taxon>
        <taxon>Peniculida</taxon>
        <taxon>Parameciidae</taxon>
        <taxon>Paramecium</taxon>
    </lineage>
</organism>
<name>A0A8S1LF67_9CILI</name>
<keyword evidence="2" id="KW-1185">Reference proteome</keyword>
<evidence type="ECO:0000313" key="1">
    <source>
        <dbReference type="EMBL" id="CAD8061504.1"/>
    </source>
</evidence>
<dbReference type="Proteomes" id="UP000692954">
    <property type="component" value="Unassembled WGS sequence"/>
</dbReference>
<dbReference type="EMBL" id="CAJJDN010000015">
    <property type="protein sequence ID" value="CAD8061504.1"/>
    <property type="molecule type" value="Genomic_DNA"/>
</dbReference>
<sequence length="132" mass="15679">MLLMKRGLRQHLFMLQASLRQRIKDKLPKQKQVQMNATKEIIGYQIKLLNEEQNFLKNIIDKLPTFYGLYLIIGDMIFEDHSYEEEDNISNLENPCIGMMGAFLHKCFRNNNNNNDKCRLHMTYKINLQILS</sequence>
<comment type="caution">
    <text evidence="1">The sequence shown here is derived from an EMBL/GenBank/DDBJ whole genome shotgun (WGS) entry which is preliminary data.</text>
</comment>
<proteinExistence type="predicted"/>
<dbReference type="OrthoDB" id="306895at2759"/>
<evidence type="ECO:0000313" key="2">
    <source>
        <dbReference type="Proteomes" id="UP000692954"/>
    </source>
</evidence>
<accession>A0A8S1LF67</accession>
<protein>
    <submittedName>
        <fullName evidence="1">Uncharacterized protein</fullName>
    </submittedName>
</protein>
<reference evidence="1" key="1">
    <citation type="submission" date="2021-01" db="EMBL/GenBank/DDBJ databases">
        <authorList>
            <consortium name="Genoscope - CEA"/>
            <person name="William W."/>
        </authorList>
    </citation>
    <scope>NUCLEOTIDE SEQUENCE</scope>
</reference>
<dbReference type="AlphaFoldDB" id="A0A8S1LF67"/>
<gene>
    <name evidence="1" type="ORF">PSON_ATCC_30995.1.T0150353</name>
</gene>